<feature type="region of interest" description="Disordered" evidence="8">
    <location>
        <begin position="1"/>
        <end position="28"/>
    </location>
</feature>
<comment type="subcellular location">
    <subcellularLocation>
        <location evidence="1 6 7">Nucleus</location>
    </subcellularLocation>
</comment>
<dbReference type="Pfam" id="PF00046">
    <property type="entry name" value="Homeodomain"/>
    <property type="match status" value="1"/>
</dbReference>
<dbReference type="GO" id="GO:0005634">
    <property type="term" value="C:nucleus"/>
    <property type="evidence" value="ECO:0007669"/>
    <property type="project" value="UniProtKB-SubCell"/>
</dbReference>
<name>A0A8S1BU30_ARCPL</name>
<dbReference type="InterPro" id="IPR000047">
    <property type="entry name" value="HTH_motif"/>
</dbReference>
<evidence type="ECO:0000256" key="4">
    <source>
        <dbReference type="ARBA" id="ARBA00023155"/>
    </source>
</evidence>
<dbReference type="SUPFAM" id="SSF46689">
    <property type="entry name" value="Homeodomain-like"/>
    <property type="match status" value="1"/>
</dbReference>
<dbReference type="GO" id="GO:0000981">
    <property type="term" value="F:DNA-binding transcription factor activity, RNA polymerase II-specific"/>
    <property type="evidence" value="ECO:0007669"/>
    <property type="project" value="InterPro"/>
</dbReference>
<feature type="domain" description="Homeobox" evidence="9">
    <location>
        <begin position="219"/>
        <end position="279"/>
    </location>
</feature>
<dbReference type="FunFam" id="1.10.10.60:FF:000233">
    <property type="entry name" value="Distal-less, isoform C"/>
    <property type="match status" value="1"/>
</dbReference>
<evidence type="ECO:0000313" key="10">
    <source>
        <dbReference type="EMBL" id="CAB3262013.1"/>
    </source>
</evidence>
<feature type="compositionally biased region" description="Low complexity" evidence="8">
    <location>
        <begin position="292"/>
        <end position="306"/>
    </location>
</feature>
<dbReference type="InterPro" id="IPR020479">
    <property type="entry name" value="HD_metazoa"/>
</dbReference>
<dbReference type="PRINTS" id="PR00031">
    <property type="entry name" value="HTHREPRESSR"/>
</dbReference>
<evidence type="ECO:0000256" key="5">
    <source>
        <dbReference type="ARBA" id="ARBA00023242"/>
    </source>
</evidence>
<dbReference type="EMBL" id="CADEBD010001048">
    <property type="protein sequence ID" value="CAB3262013.1"/>
    <property type="molecule type" value="Genomic_DNA"/>
</dbReference>
<dbReference type="PROSITE" id="PS00027">
    <property type="entry name" value="HOMEOBOX_1"/>
    <property type="match status" value="1"/>
</dbReference>
<keyword evidence="5 6" id="KW-0539">Nucleus</keyword>
<dbReference type="Gene3D" id="1.10.10.60">
    <property type="entry name" value="Homeodomain-like"/>
    <property type="match status" value="1"/>
</dbReference>
<evidence type="ECO:0000256" key="1">
    <source>
        <dbReference type="ARBA" id="ARBA00004123"/>
    </source>
</evidence>
<dbReference type="AlphaFoldDB" id="A0A8S1BU30"/>
<feature type="region of interest" description="Disordered" evidence="8">
    <location>
        <begin position="280"/>
        <end position="393"/>
    </location>
</feature>
<dbReference type="GO" id="GO:0000978">
    <property type="term" value="F:RNA polymerase II cis-regulatory region sequence-specific DNA binding"/>
    <property type="evidence" value="ECO:0007669"/>
    <property type="project" value="TreeGrafter"/>
</dbReference>
<dbReference type="InterPro" id="IPR009057">
    <property type="entry name" value="Homeodomain-like_sf"/>
</dbReference>
<proteinExistence type="predicted"/>
<dbReference type="Proteomes" id="UP000494256">
    <property type="component" value="Unassembled WGS sequence"/>
</dbReference>
<keyword evidence="4 6" id="KW-0371">Homeobox</keyword>
<evidence type="ECO:0000256" key="8">
    <source>
        <dbReference type="SAM" id="MobiDB-lite"/>
    </source>
</evidence>
<feature type="region of interest" description="Disordered" evidence="8">
    <location>
        <begin position="137"/>
        <end position="165"/>
    </location>
</feature>
<gene>
    <name evidence="10" type="ORF">APLA_LOCUS17495</name>
</gene>
<dbReference type="SMART" id="SM00389">
    <property type="entry name" value="HOX"/>
    <property type="match status" value="1"/>
</dbReference>
<evidence type="ECO:0000259" key="9">
    <source>
        <dbReference type="PROSITE" id="PS50071"/>
    </source>
</evidence>
<comment type="caution">
    <text evidence="10">The sequence shown here is derived from an EMBL/GenBank/DDBJ whole genome shotgun (WGS) entry which is preliminary data.</text>
</comment>
<feature type="DNA-binding region" description="Homeobox" evidence="6">
    <location>
        <begin position="221"/>
        <end position="280"/>
    </location>
</feature>
<feature type="region of interest" description="Disordered" evidence="8">
    <location>
        <begin position="56"/>
        <end position="123"/>
    </location>
</feature>
<organism evidence="10 11">
    <name type="scientific">Arctia plantaginis</name>
    <name type="common">Wood tiger moth</name>
    <name type="synonym">Phalaena plantaginis</name>
    <dbReference type="NCBI Taxonomy" id="874455"/>
    <lineage>
        <taxon>Eukaryota</taxon>
        <taxon>Metazoa</taxon>
        <taxon>Ecdysozoa</taxon>
        <taxon>Arthropoda</taxon>
        <taxon>Hexapoda</taxon>
        <taxon>Insecta</taxon>
        <taxon>Pterygota</taxon>
        <taxon>Neoptera</taxon>
        <taxon>Endopterygota</taxon>
        <taxon>Lepidoptera</taxon>
        <taxon>Glossata</taxon>
        <taxon>Ditrysia</taxon>
        <taxon>Noctuoidea</taxon>
        <taxon>Erebidae</taxon>
        <taxon>Arctiinae</taxon>
        <taxon>Arctia</taxon>
    </lineage>
</organism>
<feature type="compositionally biased region" description="Polar residues" evidence="8">
    <location>
        <begin position="323"/>
        <end position="353"/>
    </location>
</feature>
<dbReference type="PROSITE" id="PS50071">
    <property type="entry name" value="HOMEOBOX_2"/>
    <property type="match status" value="1"/>
</dbReference>
<protein>
    <recommendedName>
        <fullName evidence="9">Homeobox domain-containing protein</fullName>
    </recommendedName>
</protein>
<feature type="region of interest" description="Disordered" evidence="8">
    <location>
        <begin position="201"/>
        <end position="223"/>
    </location>
</feature>
<dbReference type="OrthoDB" id="8197386at2759"/>
<feature type="compositionally biased region" description="Polar residues" evidence="8">
    <location>
        <begin position="106"/>
        <end position="123"/>
    </location>
</feature>
<evidence type="ECO:0000313" key="11">
    <source>
        <dbReference type="Proteomes" id="UP000494256"/>
    </source>
</evidence>
<dbReference type="PANTHER" id="PTHR24327:SF81">
    <property type="entry name" value="HOMEOTIC PROTEIN DISTAL-LESS-RELATED"/>
    <property type="match status" value="1"/>
</dbReference>
<dbReference type="PRINTS" id="PR00024">
    <property type="entry name" value="HOMEOBOX"/>
</dbReference>
<dbReference type="PANTHER" id="PTHR24327">
    <property type="entry name" value="HOMEOBOX PROTEIN"/>
    <property type="match status" value="1"/>
</dbReference>
<keyword evidence="2" id="KW-0217">Developmental protein</keyword>
<dbReference type="InterPro" id="IPR017970">
    <property type="entry name" value="Homeobox_CS"/>
</dbReference>
<evidence type="ECO:0000256" key="7">
    <source>
        <dbReference type="RuleBase" id="RU000682"/>
    </source>
</evidence>
<keyword evidence="3 6" id="KW-0238">DNA-binding</keyword>
<accession>A0A8S1BU30</accession>
<dbReference type="CDD" id="cd00086">
    <property type="entry name" value="homeodomain"/>
    <property type="match status" value="1"/>
</dbReference>
<evidence type="ECO:0000256" key="3">
    <source>
        <dbReference type="ARBA" id="ARBA00023125"/>
    </source>
</evidence>
<feature type="compositionally biased region" description="Polar residues" evidence="8">
    <location>
        <begin position="56"/>
        <end position="69"/>
    </location>
</feature>
<reference evidence="10 11" key="1">
    <citation type="submission" date="2020-04" db="EMBL/GenBank/DDBJ databases">
        <authorList>
            <person name="Wallbank WR R."/>
            <person name="Pardo Diaz C."/>
            <person name="Kozak K."/>
            <person name="Martin S."/>
            <person name="Jiggins C."/>
            <person name="Moest M."/>
            <person name="Warren A I."/>
            <person name="Byers J.R.P. K."/>
            <person name="Montejo-Kovacevich G."/>
            <person name="Yen C E."/>
        </authorList>
    </citation>
    <scope>NUCLEOTIDE SEQUENCE [LARGE SCALE GENOMIC DNA]</scope>
</reference>
<feature type="compositionally biased region" description="Gly residues" evidence="8">
    <location>
        <begin position="7"/>
        <end position="19"/>
    </location>
</feature>
<dbReference type="InterPro" id="IPR001356">
    <property type="entry name" value="HD"/>
</dbReference>
<evidence type="ECO:0000256" key="6">
    <source>
        <dbReference type="PROSITE-ProRule" id="PRU00108"/>
    </source>
</evidence>
<sequence length="481" mass="51554">MLDPTFGGAGASLGNGARGLNGSCRPSERDAQWKCRVGLLSGRLTKKTIQSLKITRIQSPNNKPSTLSFTDPFGPPQSSDGGGPSTPQPALTTQESIDHQHHHLGGSQTPHDISNSANSTPTNISSKSAFIELQQHGYGPFKGGYQHPHHFGSPGGQQNPHEASGFPSPRSLGYPFPPMHQNTYGYHLGSYAPQCASPPKDEKCGLSDDPGLRVNGKGKKMRKPRTIYSSLQLQQLNRRFQRTQYLALPERAELAASLGLTQTQVKIWFQNRRSKYKKMMKAAQVGAPPPSLGLAPSSPPNNNQLLHGGGGGSSSGSQHSPSAYQSGGQAQAHSPTPSSTPVSELSPGLSPTGTPWDVKQPPQPSWDVKVGYPTAGRSPDGSSCDVKPPHQQSWDPRVGYEGYFAPQSDDVEGSPSAEAVRGRAMPWMFKGAPPGPWDMKGAHAHALHHQGAPQPHPPYVPQYSWYQTDTNPGLLTVWPAV</sequence>
<evidence type="ECO:0000256" key="2">
    <source>
        <dbReference type="ARBA" id="ARBA00022473"/>
    </source>
</evidence>
<dbReference type="InterPro" id="IPR050460">
    <property type="entry name" value="Distal-less_Homeobox_TF"/>
</dbReference>